<gene>
    <name evidence="2" type="ORF">LTR09_008251</name>
</gene>
<dbReference type="AlphaFoldDB" id="A0AAJ0DI38"/>
<dbReference type="Proteomes" id="UP001271007">
    <property type="component" value="Unassembled WGS sequence"/>
</dbReference>
<reference evidence="2" key="1">
    <citation type="submission" date="2023-04" db="EMBL/GenBank/DDBJ databases">
        <title>Black Yeasts Isolated from many extreme environments.</title>
        <authorList>
            <person name="Coleine C."/>
            <person name="Stajich J.E."/>
            <person name="Selbmann L."/>
        </authorList>
    </citation>
    <scope>NUCLEOTIDE SEQUENCE</scope>
    <source>
        <strain evidence="2">CCFEE 5312</strain>
    </source>
</reference>
<dbReference type="EMBL" id="JAWDJX010000031">
    <property type="protein sequence ID" value="KAK3050611.1"/>
    <property type="molecule type" value="Genomic_DNA"/>
</dbReference>
<accession>A0AAJ0DI38</accession>
<feature type="compositionally biased region" description="Low complexity" evidence="1">
    <location>
        <begin position="118"/>
        <end position="129"/>
    </location>
</feature>
<sequence>MTDVVTDDSASEVLTLAAASEYDAESLWDESTHTVIAEGSAAAQASKAIEAATEREPTADDTASIASGHSARRSHGNLSRAPILDAGPAPPPTYQAATAWRASPAPLNGHVQRAPNHEQVGGEQQGSQVATNEHRDLESQTQNPAYTNVRLELEQLEHSKETDSSAELAARAFREYVEKLPAKLDNDYTRAARKSTTKLQGSSCDASISGPTPVAQKVPIEVWSNVAVSPFWEAASPVITRGDRGLHLQLPRLIADDGPTSRNRKMQERLRAEFREQAPRVDLRVGIYITIEVENFEISTENFAVNIGSVAGYDHWGLSVSGTTNISAKGPFSGSASLNSKETIVNSRSPLSGSFILRDRVELRSEAGDLQAKVIHIPRVDGILGSDEPLTYSTLEALEHIKPSILRTNATGGGTGIDYRRSAGWDEGGVFSGWPINNSTIWPWNSVSYALQRVGRAGRDLFLLDASHASDSDTWLGYPRRSLGEVNGVVQNGSIHVAEGP</sequence>
<organism evidence="2 3">
    <name type="scientific">Extremus antarcticus</name>
    <dbReference type="NCBI Taxonomy" id="702011"/>
    <lineage>
        <taxon>Eukaryota</taxon>
        <taxon>Fungi</taxon>
        <taxon>Dikarya</taxon>
        <taxon>Ascomycota</taxon>
        <taxon>Pezizomycotina</taxon>
        <taxon>Dothideomycetes</taxon>
        <taxon>Dothideomycetidae</taxon>
        <taxon>Mycosphaerellales</taxon>
        <taxon>Extremaceae</taxon>
        <taxon>Extremus</taxon>
    </lineage>
</organism>
<feature type="region of interest" description="Disordered" evidence="1">
    <location>
        <begin position="40"/>
        <end position="145"/>
    </location>
</feature>
<feature type="compositionally biased region" description="Low complexity" evidence="1">
    <location>
        <begin position="40"/>
        <end position="51"/>
    </location>
</feature>
<keyword evidence="3" id="KW-1185">Reference proteome</keyword>
<proteinExistence type="predicted"/>
<protein>
    <submittedName>
        <fullName evidence="2">Uncharacterized protein</fullName>
    </submittedName>
</protein>
<evidence type="ECO:0000256" key="1">
    <source>
        <dbReference type="SAM" id="MobiDB-lite"/>
    </source>
</evidence>
<evidence type="ECO:0000313" key="3">
    <source>
        <dbReference type="Proteomes" id="UP001271007"/>
    </source>
</evidence>
<comment type="caution">
    <text evidence="2">The sequence shown here is derived from an EMBL/GenBank/DDBJ whole genome shotgun (WGS) entry which is preliminary data.</text>
</comment>
<evidence type="ECO:0000313" key="2">
    <source>
        <dbReference type="EMBL" id="KAK3050611.1"/>
    </source>
</evidence>
<name>A0AAJ0DI38_9PEZI</name>